<evidence type="ECO:0000313" key="8">
    <source>
        <dbReference type="Proteomes" id="UP000799421"/>
    </source>
</evidence>
<keyword evidence="4 5" id="KW-0472">Membrane</keyword>
<dbReference type="AlphaFoldDB" id="A0A6A7C374"/>
<feature type="transmembrane region" description="Helical" evidence="5">
    <location>
        <begin position="108"/>
        <end position="131"/>
    </location>
</feature>
<gene>
    <name evidence="7" type="ORF">K470DRAFT_263622</name>
</gene>
<evidence type="ECO:0000256" key="1">
    <source>
        <dbReference type="ARBA" id="ARBA00004141"/>
    </source>
</evidence>
<dbReference type="SUPFAM" id="SSF81321">
    <property type="entry name" value="Family A G protein-coupled receptor-like"/>
    <property type="match status" value="1"/>
</dbReference>
<evidence type="ECO:0000256" key="5">
    <source>
        <dbReference type="SAM" id="Phobius"/>
    </source>
</evidence>
<keyword evidence="8" id="KW-1185">Reference proteome</keyword>
<dbReference type="EMBL" id="MU005972">
    <property type="protein sequence ID" value="KAF2861479.1"/>
    <property type="molecule type" value="Genomic_DNA"/>
</dbReference>
<keyword evidence="3 5" id="KW-1133">Transmembrane helix</keyword>
<dbReference type="Proteomes" id="UP000799421">
    <property type="component" value="Unassembled WGS sequence"/>
</dbReference>
<dbReference type="Gene3D" id="1.20.1070.10">
    <property type="entry name" value="Rhodopsin 7-helix transmembrane proteins"/>
    <property type="match status" value="1"/>
</dbReference>
<dbReference type="PANTHER" id="PTHR23112:SF37">
    <property type="entry name" value="G PROTEIN-COUPLED RECEPTOR GPR1"/>
    <property type="match status" value="1"/>
</dbReference>
<accession>A0A6A7C374</accession>
<comment type="subcellular location">
    <subcellularLocation>
        <location evidence="1">Membrane</location>
        <topology evidence="1">Multi-pass membrane protein</topology>
    </subcellularLocation>
</comment>
<proteinExistence type="predicted"/>
<dbReference type="OrthoDB" id="100006at2759"/>
<dbReference type="GO" id="GO:0007189">
    <property type="term" value="P:adenylate cyclase-activating G protein-coupled receptor signaling pathway"/>
    <property type="evidence" value="ECO:0007669"/>
    <property type="project" value="TreeGrafter"/>
</dbReference>
<dbReference type="PANTHER" id="PTHR23112">
    <property type="entry name" value="G PROTEIN-COUPLED RECEPTOR 157-RELATED"/>
    <property type="match status" value="1"/>
</dbReference>
<protein>
    <recommendedName>
        <fullName evidence="6">G protein-coupled receptor GPR1/2/3 C-terminal domain-containing protein</fullName>
    </recommendedName>
</protein>
<dbReference type="InterPro" id="IPR022596">
    <property type="entry name" value="GPR1/2/3_C"/>
</dbReference>
<name>A0A6A7C374_9PEZI</name>
<organism evidence="7 8">
    <name type="scientific">Piedraia hortae CBS 480.64</name>
    <dbReference type="NCBI Taxonomy" id="1314780"/>
    <lineage>
        <taxon>Eukaryota</taxon>
        <taxon>Fungi</taxon>
        <taxon>Dikarya</taxon>
        <taxon>Ascomycota</taxon>
        <taxon>Pezizomycotina</taxon>
        <taxon>Dothideomycetes</taxon>
        <taxon>Dothideomycetidae</taxon>
        <taxon>Capnodiales</taxon>
        <taxon>Piedraiaceae</taxon>
        <taxon>Piedraia</taxon>
    </lineage>
</organism>
<evidence type="ECO:0000313" key="7">
    <source>
        <dbReference type="EMBL" id="KAF2861479.1"/>
    </source>
</evidence>
<feature type="transmembrane region" description="Helical" evidence="5">
    <location>
        <begin position="143"/>
        <end position="166"/>
    </location>
</feature>
<evidence type="ECO:0000256" key="4">
    <source>
        <dbReference type="ARBA" id="ARBA00023136"/>
    </source>
</evidence>
<dbReference type="GO" id="GO:0005886">
    <property type="term" value="C:plasma membrane"/>
    <property type="evidence" value="ECO:0007669"/>
    <property type="project" value="TreeGrafter"/>
</dbReference>
<sequence>MATEQAMQQASASLSPLSPEHRRGLTAVAFFGLLSFISSTLLFLWLSYKVFTELRRRRQSSTLRVSQFLILIYNLIFADMLQSVGFMLNSRWVSLDGVLVSDKACIAQGWFISVGNLSSGVFTLAIAIHLFADITFDYHLPQVTFLSCLAALWCLVHVLAVAGFAAHASDYYARAGPWCWVSGKYAAERLWLHYFWVIVAEFGTVIIYGAILAILQRRLHTSYYATPSTALRARSAARLIIIYPIVYVVCTLPLIVVRLKGMEHWTPSVSLMCAVGALITCIGWLDVVVYGLTRGTLLFGRIRDNYNDNGASTAVDANETWKTPWSER</sequence>
<dbReference type="Pfam" id="PF11970">
    <property type="entry name" value="GPR_Gpa2_C"/>
    <property type="match status" value="1"/>
</dbReference>
<evidence type="ECO:0000256" key="3">
    <source>
        <dbReference type="ARBA" id="ARBA00022989"/>
    </source>
</evidence>
<feature type="transmembrane region" description="Helical" evidence="5">
    <location>
        <begin position="269"/>
        <end position="293"/>
    </location>
</feature>
<evidence type="ECO:0000256" key="2">
    <source>
        <dbReference type="ARBA" id="ARBA00022692"/>
    </source>
</evidence>
<feature type="transmembrane region" description="Helical" evidence="5">
    <location>
        <begin position="24"/>
        <end position="48"/>
    </location>
</feature>
<dbReference type="GO" id="GO:0004930">
    <property type="term" value="F:G protein-coupled receptor activity"/>
    <property type="evidence" value="ECO:0007669"/>
    <property type="project" value="TreeGrafter"/>
</dbReference>
<feature type="domain" description="G protein-coupled receptor GPR1/2/3 C-terminal" evidence="6">
    <location>
        <begin position="233"/>
        <end position="294"/>
    </location>
</feature>
<feature type="transmembrane region" description="Helical" evidence="5">
    <location>
        <begin position="236"/>
        <end position="257"/>
    </location>
</feature>
<keyword evidence="2 5" id="KW-0812">Transmembrane</keyword>
<reference evidence="7" key="1">
    <citation type="journal article" date="2020" name="Stud. Mycol.">
        <title>101 Dothideomycetes genomes: a test case for predicting lifestyles and emergence of pathogens.</title>
        <authorList>
            <person name="Haridas S."/>
            <person name="Albert R."/>
            <person name="Binder M."/>
            <person name="Bloem J."/>
            <person name="Labutti K."/>
            <person name="Salamov A."/>
            <person name="Andreopoulos B."/>
            <person name="Baker S."/>
            <person name="Barry K."/>
            <person name="Bills G."/>
            <person name="Bluhm B."/>
            <person name="Cannon C."/>
            <person name="Castanera R."/>
            <person name="Culley D."/>
            <person name="Daum C."/>
            <person name="Ezra D."/>
            <person name="Gonzalez J."/>
            <person name="Henrissat B."/>
            <person name="Kuo A."/>
            <person name="Liang C."/>
            <person name="Lipzen A."/>
            <person name="Lutzoni F."/>
            <person name="Magnuson J."/>
            <person name="Mondo S."/>
            <person name="Nolan M."/>
            <person name="Ohm R."/>
            <person name="Pangilinan J."/>
            <person name="Park H.-J."/>
            <person name="Ramirez L."/>
            <person name="Alfaro M."/>
            <person name="Sun H."/>
            <person name="Tritt A."/>
            <person name="Yoshinaga Y."/>
            <person name="Zwiers L.-H."/>
            <person name="Turgeon B."/>
            <person name="Goodwin S."/>
            <person name="Spatafora J."/>
            <person name="Crous P."/>
            <person name="Grigoriev I."/>
        </authorList>
    </citation>
    <scope>NUCLEOTIDE SEQUENCE</scope>
    <source>
        <strain evidence="7">CBS 480.64</strain>
    </source>
</reference>
<feature type="transmembrane region" description="Helical" evidence="5">
    <location>
        <begin position="68"/>
        <end position="88"/>
    </location>
</feature>
<evidence type="ECO:0000259" key="6">
    <source>
        <dbReference type="Pfam" id="PF11970"/>
    </source>
</evidence>
<feature type="transmembrane region" description="Helical" evidence="5">
    <location>
        <begin position="194"/>
        <end position="215"/>
    </location>
</feature>